<evidence type="ECO:0000313" key="2">
    <source>
        <dbReference type="Proteomes" id="UP001476247"/>
    </source>
</evidence>
<gene>
    <name evidence="1" type="ORF">HPULCUR_012056</name>
</gene>
<dbReference type="EMBL" id="BAABUJ010000069">
    <property type="protein sequence ID" value="GAA5806520.1"/>
    <property type="molecule type" value="Genomic_DNA"/>
</dbReference>
<organism evidence="1 2">
    <name type="scientific">Helicostylum pulchrum</name>
    <dbReference type="NCBI Taxonomy" id="562976"/>
    <lineage>
        <taxon>Eukaryota</taxon>
        <taxon>Fungi</taxon>
        <taxon>Fungi incertae sedis</taxon>
        <taxon>Mucoromycota</taxon>
        <taxon>Mucoromycotina</taxon>
        <taxon>Mucoromycetes</taxon>
        <taxon>Mucorales</taxon>
        <taxon>Mucorineae</taxon>
        <taxon>Mucoraceae</taxon>
        <taxon>Helicostylum</taxon>
    </lineage>
</organism>
<dbReference type="Proteomes" id="UP001476247">
    <property type="component" value="Unassembled WGS sequence"/>
</dbReference>
<evidence type="ECO:0000313" key="1">
    <source>
        <dbReference type="EMBL" id="GAA5806520.1"/>
    </source>
</evidence>
<protein>
    <submittedName>
        <fullName evidence="1">Uncharacterized protein</fullName>
    </submittedName>
</protein>
<sequence length="181" mass="20678">MAIVHLPGHLNYIADAGSRLFSDDFQNLQGGKIVDETEPFILKKRDKLLLAANKPPHAHIEKRIFKKKNTKRFKPQLNISSTFYKKALKQHARDYTHNEKLIKHSPTNVSTGSNNEPICNTIRETKSTSEKDTLINSALRYADYITPPVKERDDIINKVHLFGHFGITATQAVVFTYYTDI</sequence>
<comment type="caution">
    <text evidence="1">The sequence shown here is derived from an EMBL/GenBank/DDBJ whole genome shotgun (WGS) entry which is preliminary data.</text>
</comment>
<reference evidence="1 2" key="1">
    <citation type="submission" date="2024-04" db="EMBL/GenBank/DDBJ databases">
        <title>genome sequences of Mucor flavus KT1a and Helicostylum pulchrum KT1b strains isolation_sourced from the surface of a dry-aged beef.</title>
        <authorList>
            <person name="Toyotome T."/>
            <person name="Hosono M."/>
            <person name="Torimaru M."/>
            <person name="Fukuda K."/>
            <person name="Mikami N."/>
        </authorList>
    </citation>
    <scope>NUCLEOTIDE SEQUENCE [LARGE SCALE GENOMIC DNA]</scope>
    <source>
        <strain evidence="1 2">KT1b</strain>
    </source>
</reference>
<keyword evidence="2" id="KW-1185">Reference proteome</keyword>
<proteinExistence type="predicted"/>
<accession>A0ABP9YI39</accession>
<name>A0ABP9YI39_9FUNG</name>